<protein>
    <recommendedName>
        <fullName evidence="7">Selenoprotein P N-terminal domain-containing protein</fullName>
    </recommendedName>
</protein>
<evidence type="ECO:0000313" key="9">
    <source>
        <dbReference type="Proteomes" id="UP000472274"/>
    </source>
</evidence>
<dbReference type="PANTHER" id="PTHR10105:SF4">
    <property type="entry name" value="SELENOPROTEIN P2"/>
    <property type="match status" value="1"/>
</dbReference>
<comment type="subcellular location">
    <subcellularLocation>
        <location evidence="1">Secreted</location>
    </subcellularLocation>
</comment>
<organism evidence="8 9">
    <name type="scientific">Terrapene triunguis</name>
    <name type="common">Three-toed box turtle</name>
    <dbReference type="NCBI Taxonomy" id="2587831"/>
    <lineage>
        <taxon>Eukaryota</taxon>
        <taxon>Metazoa</taxon>
        <taxon>Chordata</taxon>
        <taxon>Craniata</taxon>
        <taxon>Vertebrata</taxon>
        <taxon>Euteleostomi</taxon>
        <taxon>Archelosauria</taxon>
        <taxon>Testudinata</taxon>
        <taxon>Testudines</taxon>
        <taxon>Cryptodira</taxon>
        <taxon>Durocryptodira</taxon>
        <taxon>Testudinoidea</taxon>
        <taxon>Emydidae</taxon>
        <taxon>Terrapene</taxon>
    </lineage>
</organism>
<reference evidence="8" key="2">
    <citation type="submission" date="2025-09" db="UniProtKB">
        <authorList>
            <consortium name="Ensembl"/>
        </authorList>
    </citation>
    <scope>IDENTIFICATION</scope>
</reference>
<dbReference type="AlphaFoldDB" id="A0A674HZI6"/>
<dbReference type="GO" id="GO:0001887">
    <property type="term" value="P:selenium compound metabolic process"/>
    <property type="evidence" value="ECO:0007669"/>
    <property type="project" value="TreeGrafter"/>
</dbReference>
<evidence type="ECO:0000256" key="3">
    <source>
        <dbReference type="ARBA" id="ARBA00022729"/>
    </source>
</evidence>
<evidence type="ECO:0000256" key="6">
    <source>
        <dbReference type="SAM" id="SignalP"/>
    </source>
</evidence>
<keyword evidence="4" id="KW-0712">Selenocysteine</keyword>
<evidence type="ECO:0000259" key="7">
    <source>
        <dbReference type="Pfam" id="PF04592"/>
    </source>
</evidence>
<feature type="signal peptide" evidence="6">
    <location>
        <begin position="1"/>
        <end position="20"/>
    </location>
</feature>
<evidence type="ECO:0000313" key="8">
    <source>
        <dbReference type="Ensembl" id="ENSTMTP00000001735.1"/>
    </source>
</evidence>
<dbReference type="Proteomes" id="UP000472274">
    <property type="component" value="Unplaced"/>
</dbReference>
<evidence type="ECO:0000256" key="1">
    <source>
        <dbReference type="ARBA" id="ARBA00004613"/>
    </source>
</evidence>
<evidence type="ECO:0000256" key="2">
    <source>
        <dbReference type="ARBA" id="ARBA00022525"/>
    </source>
</evidence>
<proteinExistence type="predicted"/>
<dbReference type="GeneTree" id="ENSGT00510000049326"/>
<keyword evidence="2" id="KW-0964">Secreted</keyword>
<feature type="chain" id="PRO_5025433531" description="Selenoprotein P N-terminal domain-containing protein" evidence="6">
    <location>
        <begin position="21"/>
        <end position="245"/>
    </location>
</feature>
<dbReference type="InterPro" id="IPR037941">
    <property type="entry name" value="SeP"/>
</dbReference>
<evidence type="ECO:0000256" key="4">
    <source>
        <dbReference type="ARBA" id="ARBA00022933"/>
    </source>
</evidence>
<keyword evidence="3 6" id="KW-0732">Signal</keyword>
<dbReference type="InterPro" id="IPR007671">
    <property type="entry name" value="Selenoprotein-P_N"/>
</dbReference>
<reference evidence="8" key="1">
    <citation type="submission" date="2025-08" db="UniProtKB">
        <authorList>
            <consortium name="Ensembl"/>
        </authorList>
    </citation>
    <scope>IDENTIFICATION</scope>
</reference>
<name>A0A674HZI6_9SAUR</name>
<evidence type="ECO:0000256" key="5">
    <source>
        <dbReference type="ARBA" id="ARBA00023180"/>
    </source>
</evidence>
<keyword evidence="5" id="KW-0325">Glycoprotein</keyword>
<dbReference type="GO" id="GO:0005576">
    <property type="term" value="C:extracellular region"/>
    <property type="evidence" value="ECO:0007669"/>
    <property type="project" value="UniProtKB-SubCell"/>
</dbReference>
<dbReference type="Pfam" id="PF04592">
    <property type="entry name" value="SelP_N"/>
    <property type="match status" value="1"/>
</dbReference>
<dbReference type="GO" id="GO:0008430">
    <property type="term" value="F:selenium binding"/>
    <property type="evidence" value="ECO:0007669"/>
    <property type="project" value="InterPro"/>
</dbReference>
<accession>A0A674HZI6</accession>
<dbReference type="PANTHER" id="PTHR10105">
    <property type="entry name" value="SELENOPROTEIN P"/>
    <property type="match status" value="1"/>
</dbReference>
<feature type="domain" description="Selenoprotein P N-terminal" evidence="7">
    <location>
        <begin position="27"/>
        <end position="194"/>
    </location>
</feature>
<dbReference type="InParanoid" id="A0A674HZI6"/>
<keyword evidence="9" id="KW-1185">Reference proteome</keyword>
<sequence length="245" mass="26798">MGLPALAVATLLGLVAATLAEVAENRTRLCQPAPQWEINGTAPMTGALGRVTVVALLKASGSRGSLPHPRSPHLPSLGGLREKLSQDGLAGIRYMIVNEKAPLSRAMFWELKRRAPEGVPVYQQEILEPDVWQILDGDKDDFLIYDRCGRLAFHIPLPYSFLHFRYVESAVRVTYAKDVCGNCSLYSNSSLEVRSSSRGSQRAPIPFALTRPIPLTKPPVASWWSLYCTPGTFRAAAGRAAVLFP</sequence>
<dbReference type="Ensembl" id="ENSTMTT00000001788.1">
    <property type="protein sequence ID" value="ENSTMTP00000001735.1"/>
    <property type="gene ID" value="ENSTMTG00000001383.1"/>
</dbReference>